<evidence type="ECO:0000313" key="1">
    <source>
        <dbReference type="EMBL" id="TBR78722.1"/>
    </source>
</evidence>
<reference evidence="1 2" key="1">
    <citation type="submission" date="2018-07" db="EMBL/GenBank/DDBJ databases">
        <title>Campylobacter zealandensis sp. nov., isolated from birds and water in New Zealand.</title>
        <authorList>
            <person name="Wilkinson D.A."/>
            <person name="Biggs P.J."/>
            <person name="French N.P."/>
            <person name="Midwinter A.C."/>
        </authorList>
    </citation>
    <scope>NUCLEOTIDE SEQUENCE [LARGE SCALE GENOMIC DNA]</scope>
    <source>
        <strain evidence="1 2">B423b</strain>
    </source>
</reference>
<protein>
    <submittedName>
        <fullName evidence="1">DUF448 domain-containing protein</fullName>
    </submittedName>
</protein>
<dbReference type="OrthoDB" id="5518171at2"/>
<gene>
    <name evidence="1" type="ORF">DU473_07725</name>
</gene>
<dbReference type="Gene3D" id="3.30.1230.10">
    <property type="entry name" value="YlxR-like"/>
    <property type="match status" value="1"/>
</dbReference>
<accession>A0A4V2JQD2</accession>
<dbReference type="EMBL" id="QPGR01000020">
    <property type="protein sequence ID" value="TBR78722.1"/>
    <property type="molecule type" value="Genomic_DNA"/>
</dbReference>
<evidence type="ECO:0000313" key="2">
    <source>
        <dbReference type="Proteomes" id="UP000292583"/>
    </source>
</evidence>
<organism evidence="1 2">
    <name type="scientific">Campylobacter novaezeelandiae</name>
    <dbReference type="NCBI Taxonomy" id="2267891"/>
    <lineage>
        <taxon>Bacteria</taxon>
        <taxon>Pseudomonadati</taxon>
        <taxon>Campylobacterota</taxon>
        <taxon>Epsilonproteobacteria</taxon>
        <taxon>Campylobacterales</taxon>
        <taxon>Campylobacteraceae</taxon>
        <taxon>Campylobacter</taxon>
    </lineage>
</organism>
<dbReference type="SUPFAM" id="SSF64376">
    <property type="entry name" value="YlxR-like"/>
    <property type="match status" value="1"/>
</dbReference>
<keyword evidence="2" id="KW-1185">Reference proteome</keyword>
<comment type="caution">
    <text evidence="1">The sequence shown here is derived from an EMBL/GenBank/DDBJ whole genome shotgun (WGS) entry which is preliminary data.</text>
</comment>
<name>A0A4V2JQD2_9BACT</name>
<sequence>MCIVCKERFEQRSLFRFKIISGKIEPHFKCGRSFYLCSICILKEDKILQKAFSKMCKNLTMKITQQDLKEIFLDGKS</sequence>
<proteinExistence type="predicted"/>
<dbReference type="InterPro" id="IPR035931">
    <property type="entry name" value="YlxR-like_sf"/>
</dbReference>
<dbReference type="Proteomes" id="UP000292583">
    <property type="component" value="Unassembled WGS sequence"/>
</dbReference>
<dbReference type="AlphaFoldDB" id="A0A4V2JQD2"/>